<comment type="caution">
    <text evidence="1">The sequence shown here is derived from an EMBL/GenBank/DDBJ whole genome shotgun (WGS) entry which is preliminary data.</text>
</comment>
<dbReference type="EMBL" id="WEGI01000015">
    <property type="protein sequence ID" value="MQY30900.1"/>
    <property type="molecule type" value="Genomic_DNA"/>
</dbReference>
<dbReference type="AlphaFoldDB" id="A0A7K0DYL6"/>
<sequence length="155" mass="16057">MFESCCTPHDVTHLLRFRFGLPVRLVAGRPAVVCGGAIGAIGMPAELGVQVLQLLSNHCGPVVTDPRGTMWTFLVAGMRSGVAGSGDGAGAGERFGDTTVTVHPAGRSVLLPMSDTGFGWRWAREPQPGRLRLPQPAAVLDALDAALGSERAAAG</sequence>
<evidence type="ECO:0000313" key="1">
    <source>
        <dbReference type="EMBL" id="MQY30900.1"/>
    </source>
</evidence>
<accession>A0A7K0DYL6</accession>
<protein>
    <submittedName>
        <fullName evidence="1">Uncharacterized protein</fullName>
    </submittedName>
</protein>
<organism evidence="1 2">
    <name type="scientific">Nocardia aurantia</name>
    <dbReference type="NCBI Taxonomy" id="2585199"/>
    <lineage>
        <taxon>Bacteria</taxon>
        <taxon>Bacillati</taxon>
        <taxon>Actinomycetota</taxon>
        <taxon>Actinomycetes</taxon>
        <taxon>Mycobacteriales</taxon>
        <taxon>Nocardiaceae</taxon>
        <taxon>Nocardia</taxon>
    </lineage>
</organism>
<proteinExistence type="predicted"/>
<keyword evidence="2" id="KW-1185">Reference proteome</keyword>
<evidence type="ECO:0000313" key="2">
    <source>
        <dbReference type="Proteomes" id="UP000431401"/>
    </source>
</evidence>
<gene>
    <name evidence="1" type="ORF">NRB56_65050</name>
</gene>
<dbReference type="Proteomes" id="UP000431401">
    <property type="component" value="Unassembled WGS sequence"/>
</dbReference>
<reference evidence="1 2" key="1">
    <citation type="submission" date="2019-10" db="EMBL/GenBank/DDBJ databases">
        <title>Nocardia macrotermitis sp. nov. and Nocardia aurantia sp. nov., isolated from the gut of fungus growing-termite Macrotermes natalensis.</title>
        <authorList>
            <person name="Benndorf R."/>
            <person name="Schwitalla J."/>
            <person name="Martin K."/>
            <person name="De Beer W."/>
            <person name="Kaster A.-K."/>
            <person name="Vollmers J."/>
            <person name="Poulsen M."/>
            <person name="Beemelmanns C."/>
        </authorList>
    </citation>
    <scope>NUCLEOTIDE SEQUENCE [LARGE SCALE GENOMIC DNA]</scope>
    <source>
        <strain evidence="1 2">RB56</strain>
    </source>
</reference>
<name>A0A7K0DYL6_9NOCA</name>